<feature type="non-terminal residue" evidence="1">
    <location>
        <position position="52"/>
    </location>
</feature>
<dbReference type="EMBL" id="JAINUG010002285">
    <property type="protein sequence ID" value="KAJ8349259.1"/>
    <property type="molecule type" value="Genomic_DNA"/>
</dbReference>
<keyword evidence="2" id="KW-1185">Reference proteome</keyword>
<name>A0AAD7R0H8_9TELE</name>
<gene>
    <name evidence="1" type="ORF">AAFF_G00170520</name>
</gene>
<evidence type="ECO:0000313" key="2">
    <source>
        <dbReference type="Proteomes" id="UP001221898"/>
    </source>
</evidence>
<dbReference type="Proteomes" id="UP001221898">
    <property type="component" value="Unassembled WGS sequence"/>
</dbReference>
<organism evidence="1 2">
    <name type="scientific">Aldrovandia affinis</name>
    <dbReference type="NCBI Taxonomy" id="143900"/>
    <lineage>
        <taxon>Eukaryota</taxon>
        <taxon>Metazoa</taxon>
        <taxon>Chordata</taxon>
        <taxon>Craniata</taxon>
        <taxon>Vertebrata</taxon>
        <taxon>Euteleostomi</taxon>
        <taxon>Actinopterygii</taxon>
        <taxon>Neopterygii</taxon>
        <taxon>Teleostei</taxon>
        <taxon>Notacanthiformes</taxon>
        <taxon>Halosauridae</taxon>
        <taxon>Aldrovandia</taxon>
    </lineage>
</organism>
<proteinExistence type="predicted"/>
<dbReference type="AlphaFoldDB" id="A0AAD7R0H8"/>
<accession>A0AAD7R0H8</accession>
<comment type="caution">
    <text evidence="1">The sequence shown here is derived from an EMBL/GenBank/DDBJ whole genome shotgun (WGS) entry which is preliminary data.</text>
</comment>
<reference evidence="1" key="1">
    <citation type="journal article" date="2023" name="Science">
        <title>Genome structures resolve the early diversification of teleost fishes.</title>
        <authorList>
            <person name="Parey E."/>
            <person name="Louis A."/>
            <person name="Montfort J."/>
            <person name="Bouchez O."/>
            <person name="Roques C."/>
            <person name="Iampietro C."/>
            <person name="Lluch J."/>
            <person name="Castinel A."/>
            <person name="Donnadieu C."/>
            <person name="Desvignes T."/>
            <person name="Floi Bucao C."/>
            <person name="Jouanno E."/>
            <person name="Wen M."/>
            <person name="Mejri S."/>
            <person name="Dirks R."/>
            <person name="Jansen H."/>
            <person name="Henkel C."/>
            <person name="Chen W.J."/>
            <person name="Zahm M."/>
            <person name="Cabau C."/>
            <person name="Klopp C."/>
            <person name="Thompson A.W."/>
            <person name="Robinson-Rechavi M."/>
            <person name="Braasch I."/>
            <person name="Lecointre G."/>
            <person name="Bobe J."/>
            <person name="Postlethwait J.H."/>
            <person name="Berthelot C."/>
            <person name="Roest Crollius H."/>
            <person name="Guiguen Y."/>
        </authorList>
    </citation>
    <scope>NUCLEOTIDE SEQUENCE</scope>
    <source>
        <strain evidence="1">NC1722</strain>
    </source>
</reference>
<protein>
    <submittedName>
        <fullName evidence="1">Uncharacterized protein</fullName>
    </submittedName>
</protein>
<evidence type="ECO:0000313" key="1">
    <source>
        <dbReference type="EMBL" id="KAJ8349259.1"/>
    </source>
</evidence>
<sequence>MTSGHPDGGSSSVSGPRLVYVTESSRHPHRECVRDREPCVAELLVDERDLGP</sequence>